<dbReference type="PIRSF" id="PIRSF000332">
    <property type="entry name" value="FMO"/>
    <property type="match status" value="1"/>
</dbReference>
<evidence type="ECO:0000256" key="5">
    <source>
        <dbReference type="ARBA" id="ARBA00023002"/>
    </source>
</evidence>
<comment type="caution">
    <text evidence="6">The sequence shown here is derived from an EMBL/GenBank/DDBJ whole genome shotgun (WGS) entry which is preliminary data.</text>
</comment>
<dbReference type="PRINTS" id="PR00370">
    <property type="entry name" value="FMOXYGENASE"/>
</dbReference>
<evidence type="ECO:0000256" key="3">
    <source>
        <dbReference type="ARBA" id="ARBA00022827"/>
    </source>
</evidence>
<reference evidence="6 7" key="1">
    <citation type="submission" date="2020-08" db="EMBL/GenBank/DDBJ databases">
        <authorList>
            <person name="Kim C.M."/>
        </authorList>
    </citation>
    <scope>NUCLEOTIDE SEQUENCE [LARGE SCALE GENOMIC DNA]</scope>
    <source>
        <strain evidence="6 7">SR9</strain>
    </source>
</reference>
<dbReference type="InterPro" id="IPR050346">
    <property type="entry name" value="FMO-like"/>
</dbReference>
<name>A0A7W4H4Q7_9GAMM</name>
<dbReference type="Gene3D" id="3.50.50.60">
    <property type="entry name" value="FAD/NAD(P)-binding domain"/>
    <property type="match status" value="1"/>
</dbReference>
<keyword evidence="2" id="KW-0285">Flavoprotein</keyword>
<dbReference type="GO" id="GO:0004499">
    <property type="term" value="F:N,N-dimethylaniline monooxygenase activity"/>
    <property type="evidence" value="ECO:0007669"/>
    <property type="project" value="InterPro"/>
</dbReference>
<keyword evidence="4" id="KW-0521">NADP</keyword>
<keyword evidence="7" id="KW-1185">Reference proteome</keyword>
<organism evidence="6 7">
    <name type="scientific">Aquipseudomonas guryensis</name>
    <dbReference type="NCBI Taxonomy" id="2759165"/>
    <lineage>
        <taxon>Bacteria</taxon>
        <taxon>Pseudomonadati</taxon>
        <taxon>Pseudomonadota</taxon>
        <taxon>Gammaproteobacteria</taxon>
        <taxon>Pseudomonadales</taxon>
        <taxon>Pseudomonadaceae</taxon>
        <taxon>Aquipseudomonas</taxon>
    </lineage>
</organism>
<proteinExistence type="inferred from homology"/>
<evidence type="ECO:0000313" key="6">
    <source>
        <dbReference type="EMBL" id="MBB1520973.1"/>
    </source>
</evidence>
<dbReference type="GO" id="GO:0050661">
    <property type="term" value="F:NADP binding"/>
    <property type="evidence" value="ECO:0007669"/>
    <property type="project" value="InterPro"/>
</dbReference>
<dbReference type="Pfam" id="PF00743">
    <property type="entry name" value="FMO-like"/>
    <property type="match status" value="1"/>
</dbReference>
<dbReference type="GO" id="GO:0050660">
    <property type="term" value="F:flavin adenine dinucleotide binding"/>
    <property type="evidence" value="ECO:0007669"/>
    <property type="project" value="InterPro"/>
</dbReference>
<comment type="similarity">
    <text evidence="1">Belongs to the FMO family.</text>
</comment>
<accession>A0A7W4H4Q7</accession>
<dbReference type="SUPFAM" id="SSF51905">
    <property type="entry name" value="FAD/NAD(P)-binding domain"/>
    <property type="match status" value="2"/>
</dbReference>
<evidence type="ECO:0000256" key="1">
    <source>
        <dbReference type="ARBA" id="ARBA00009183"/>
    </source>
</evidence>
<keyword evidence="3" id="KW-0274">FAD</keyword>
<dbReference type="AlphaFoldDB" id="A0A7W4H4Q7"/>
<evidence type="ECO:0000256" key="4">
    <source>
        <dbReference type="ARBA" id="ARBA00022857"/>
    </source>
</evidence>
<keyword evidence="5" id="KW-0560">Oxidoreductase</keyword>
<dbReference type="InterPro" id="IPR020946">
    <property type="entry name" value="Flavin_mOase-like"/>
</dbReference>
<dbReference type="InterPro" id="IPR036188">
    <property type="entry name" value="FAD/NAD-bd_sf"/>
</dbReference>
<dbReference type="RefSeq" id="WP_182834906.1">
    <property type="nucleotide sequence ID" value="NZ_JACJFN010000004.1"/>
</dbReference>
<dbReference type="EMBL" id="JACJFN010000004">
    <property type="protein sequence ID" value="MBB1520973.1"/>
    <property type="molecule type" value="Genomic_DNA"/>
</dbReference>
<gene>
    <name evidence="6" type="ORF">H3H45_17140</name>
</gene>
<sequence length="449" mass="49998">MHAIIGAGPMGLAAARQLQRYGIPFVGFELHADVGGLWDISNPHSTMYESAHLISSKGTTAFAEFPMPAAVPHYPRHQQIGQYFRDYAEHFGLRQHYQFNTRVLKLERLDQGWRLLSECAGVQREWQFGGVLIANGTLHQPNQPTLPGPFTGELLHSSAYKSADIFTGKRVLVVGCGNSACDIAVDAVHRAASVDLSVRRGYHFLPKFILGKPTDTFGGAVKLPRRLKQLVDGLLVRALLGKPSQYGLPDPDYRLYESHPVMNSLVLHHIGHGDIQPRGDIRQVDGHSVTFADGSQADYDLILQATGYKLDYPFIDRAELNWPQDAGAPQLYLNVFHPLHRDLFMLGMIEASGLGWQGRAEQAELVALVIRQQLDGHPSAARFHEQVQQRFAQRMDGGYAYLQLERMAYYVHKDSYRAALKAHSAELRADLAPIVSTSTKESLDACRQS</sequence>
<dbReference type="PANTHER" id="PTHR23023">
    <property type="entry name" value="DIMETHYLANILINE MONOOXYGENASE"/>
    <property type="match status" value="1"/>
</dbReference>
<dbReference type="Proteomes" id="UP000581189">
    <property type="component" value="Unassembled WGS sequence"/>
</dbReference>
<protein>
    <submittedName>
        <fullName evidence="6">NAD(P)-binding domain-containing protein</fullName>
    </submittedName>
</protein>
<dbReference type="InterPro" id="IPR000960">
    <property type="entry name" value="Flavin_mOase"/>
</dbReference>
<evidence type="ECO:0000313" key="7">
    <source>
        <dbReference type="Proteomes" id="UP000581189"/>
    </source>
</evidence>
<evidence type="ECO:0000256" key="2">
    <source>
        <dbReference type="ARBA" id="ARBA00022630"/>
    </source>
</evidence>